<evidence type="ECO:0000256" key="11">
    <source>
        <dbReference type="ARBA" id="ARBA00038043"/>
    </source>
</evidence>
<evidence type="ECO:0000256" key="5">
    <source>
        <dbReference type="ARBA" id="ARBA00022692"/>
    </source>
</evidence>
<keyword evidence="4" id="KW-0433">Leucine-rich repeat</keyword>
<proteinExistence type="inferred from homology"/>
<dbReference type="InterPro" id="IPR051848">
    <property type="entry name" value="PGIP"/>
</dbReference>
<dbReference type="SUPFAM" id="SSF52058">
    <property type="entry name" value="L domain-like"/>
    <property type="match status" value="1"/>
</dbReference>
<protein>
    <recommendedName>
        <fullName evidence="13">Leucine-rich repeat-containing N-terminal plant-type domain-containing protein</fullName>
    </recommendedName>
</protein>
<comment type="caution">
    <text evidence="14">The sequence shown here is derived from an EMBL/GenBank/DDBJ whole genome shotgun (WGS) entry which is preliminary data.</text>
</comment>
<evidence type="ECO:0000256" key="4">
    <source>
        <dbReference type="ARBA" id="ARBA00022614"/>
    </source>
</evidence>
<evidence type="ECO:0000256" key="10">
    <source>
        <dbReference type="ARBA" id="ARBA00023180"/>
    </source>
</evidence>
<evidence type="ECO:0000259" key="13">
    <source>
        <dbReference type="Pfam" id="PF08263"/>
    </source>
</evidence>
<dbReference type="PANTHER" id="PTHR48059:SF4">
    <property type="entry name" value="POLYGALACTURONASE INHIBITOR 1-RELATED"/>
    <property type="match status" value="1"/>
</dbReference>
<evidence type="ECO:0000256" key="12">
    <source>
        <dbReference type="SAM" id="SignalP"/>
    </source>
</evidence>
<reference evidence="14" key="1">
    <citation type="submission" date="2022-08" db="EMBL/GenBank/DDBJ databases">
        <authorList>
            <person name="Gutierrez-Valencia J."/>
        </authorList>
    </citation>
    <scope>NUCLEOTIDE SEQUENCE</scope>
</reference>
<dbReference type="PANTHER" id="PTHR48059">
    <property type="entry name" value="POLYGALACTURONASE INHIBITOR 1"/>
    <property type="match status" value="1"/>
</dbReference>
<evidence type="ECO:0000313" key="15">
    <source>
        <dbReference type="Proteomes" id="UP001154282"/>
    </source>
</evidence>
<dbReference type="InterPro" id="IPR032675">
    <property type="entry name" value="LRR_dom_sf"/>
</dbReference>
<evidence type="ECO:0000256" key="1">
    <source>
        <dbReference type="ARBA" id="ARBA00004196"/>
    </source>
</evidence>
<keyword evidence="10" id="KW-0325">Glycoprotein</keyword>
<keyword evidence="15" id="KW-1185">Reference proteome</keyword>
<comment type="similarity">
    <text evidence="11">Belongs to the polygalacturonase-inhibiting protein family.</text>
</comment>
<dbReference type="Pfam" id="PF08263">
    <property type="entry name" value="LRRNT_2"/>
    <property type="match status" value="1"/>
</dbReference>
<dbReference type="Pfam" id="PF00560">
    <property type="entry name" value="LRR_1"/>
    <property type="match status" value="3"/>
</dbReference>
<evidence type="ECO:0000256" key="8">
    <source>
        <dbReference type="ARBA" id="ARBA00022989"/>
    </source>
</evidence>
<keyword evidence="7" id="KW-0677">Repeat</keyword>
<gene>
    <name evidence="14" type="ORF">LITE_LOCUS50099</name>
</gene>
<name>A0AAV0RY63_9ROSI</name>
<keyword evidence="9" id="KW-0472">Membrane</keyword>
<feature type="chain" id="PRO_5043673286" description="Leucine-rich repeat-containing N-terminal plant-type domain-containing protein" evidence="12">
    <location>
        <begin position="23"/>
        <end position="209"/>
    </location>
</feature>
<evidence type="ECO:0000256" key="2">
    <source>
        <dbReference type="ARBA" id="ARBA00004479"/>
    </source>
</evidence>
<accession>A0AAV0RY63</accession>
<keyword evidence="5" id="KW-0812">Transmembrane</keyword>
<keyword evidence="8" id="KW-1133">Transmembrane helix</keyword>
<feature type="domain" description="Leucine-rich repeat-containing N-terminal plant-type" evidence="13">
    <location>
        <begin position="32"/>
        <end position="70"/>
    </location>
</feature>
<evidence type="ECO:0000256" key="6">
    <source>
        <dbReference type="ARBA" id="ARBA00022729"/>
    </source>
</evidence>
<dbReference type="Gene3D" id="3.80.10.10">
    <property type="entry name" value="Ribonuclease Inhibitor"/>
    <property type="match status" value="1"/>
</dbReference>
<evidence type="ECO:0000256" key="9">
    <source>
        <dbReference type="ARBA" id="ARBA00023136"/>
    </source>
</evidence>
<evidence type="ECO:0000256" key="3">
    <source>
        <dbReference type="ARBA" id="ARBA00009592"/>
    </source>
</evidence>
<sequence length="209" mass="22625">MVDISSAPLLALLLLLLSQTQILPATSDGGNETDILSLLQLKSTLIDPLGALSSWNQTLHFCQWQGVTCNNETEQRVTQIDLKLNQLSGSISPHIGNLSFLTHIILNNNTISGEIPPEIGRLTSLQQLVLVQNSISGTIPPNLSACSNLTMLRVGNNGLSGEIPTQLCNLMNLQLLQVAISGTRPFRHHHRNIVDASPIIVIAGERPHN</sequence>
<dbReference type="FunFam" id="3.80.10.10:FF:000275">
    <property type="entry name" value="Leucine-rich repeat receptor-like protein kinase"/>
    <property type="match status" value="1"/>
</dbReference>
<evidence type="ECO:0000256" key="7">
    <source>
        <dbReference type="ARBA" id="ARBA00022737"/>
    </source>
</evidence>
<dbReference type="EMBL" id="CAMGYJ010000011">
    <property type="protein sequence ID" value="CAI0570606.1"/>
    <property type="molecule type" value="Genomic_DNA"/>
</dbReference>
<dbReference type="Proteomes" id="UP001154282">
    <property type="component" value="Unassembled WGS sequence"/>
</dbReference>
<comment type="similarity">
    <text evidence="3">Belongs to the RLP family.</text>
</comment>
<keyword evidence="6 12" id="KW-0732">Signal</keyword>
<dbReference type="InterPro" id="IPR013210">
    <property type="entry name" value="LRR_N_plant-typ"/>
</dbReference>
<dbReference type="InterPro" id="IPR001611">
    <property type="entry name" value="Leu-rich_rpt"/>
</dbReference>
<dbReference type="GO" id="GO:0016020">
    <property type="term" value="C:membrane"/>
    <property type="evidence" value="ECO:0007669"/>
    <property type="project" value="UniProtKB-SubCell"/>
</dbReference>
<dbReference type="AlphaFoldDB" id="A0AAV0RY63"/>
<comment type="subcellular location">
    <subcellularLocation>
        <location evidence="1">Cell envelope</location>
    </subcellularLocation>
    <subcellularLocation>
        <location evidence="2">Membrane</location>
        <topology evidence="2">Single-pass type I membrane protein</topology>
    </subcellularLocation>
</comment>
<organism evidence="14 15">
    <name type="scientific">Linum tenue</name>
    <dbReference type="NCBI Taxonomy" id="586396"/>
    <lineage>
        <taxon>Eukaryota</taxon>
        <taxon>Viridiplantae</taxon>
        <taxon>Streptophyta</taxon>
        <taxon>Embryophyta</taxon>
        <taxon>Tracheophyta</taxon>
        <taxon>Spermatophyta</taxon>
        <taxon>Magnoliopsida</taxon>
        <taxon>eudicotyledons</taxon>
        <taxon>Gunneridae</taxon>
        <taxon>Pentapetalae</taxon>
        <taxon>rosids</taxon>
        <taxon>fabids</taxon>
        <taxon>Malpighiales</taxon>
        <taxon>Linaceae</taxon>
        <taxon>Linum</taxon>
    </lineage>
</organism>
<feature type="signal peptide" evidence="12">
    <location>
        <begin position="1"/>
        <end position="22"/>
    </location>
</feature>
<evidence type="ECO:0000313" key="14">
    <source>
        <dbReference type="EMBL" id="CAI0570606.1"/>
    </source>
</evidence>